<gene>
    <name evidence="1" type="ORF">B0T20DRAFT_40981</name>
</gene>
<reference evidence="1" key="2">
    <citation type="submission" date="2023-07" db="EMBL/GenBank/DDBJ databases">
        <authorList>
            <consortium name="Lawrence Berkeley National Laboratory"/>
            <person name="Haridas S."/>
            <person name="Hensen N."/>
            <person name="Bonometti L."/>
            <person name="Westerberg I."/>
            <person name="Brannstrom I.O."/>
            <person name="Guillou S."/>
            <person name="Cros-Aarteil S."/>
            <person name="Calhoun S."/>
            <person name="Kuo A."/>
            <person name="Mondo S."/>
            <person name="Pangilinan J."/>
            <person name="Riley R."/>
            <person name="LaButti K."/>
            <person name="Andreopoulos B."/>
            <person name="Lipzen A."/>
            <person name="Chen C."/>
            <person name="Yanf M."/>
            <person name="Daum C."/>
            <person name="Ng V."/>
            <person name="Clum A."/>
            <person name="Steindorff A."/>
            <person name="Ohm R."/>
            <person name="Martin F."/>
            <person name="Silar P."/>
            <person name="Natvig D."/>
            <person name="Lalanne C."/>
            <person name="Gautier V."/>
            <person name="Ament-velasquez S.L."/>
            <person name="Kruys A."/>
            <person name="Hutchinson M.I."/>
            <person name="Powell A.J."/>
            <person name="Barry K."/>
            <person name="Miller A.N."/>
            <person name="Grigoriev I.V."/>
            <person name="Debuchy R."/>
            <person name="Gladieux P."/>
            <person name="Thoren M.H."/>
            <person name="Johannesson H."/>
        </authorList>
    </citation>
    <scope>NUCLEOTIDE SEQUENCE</scope>
    <source>
        <strain evidence="1">FGSC 1904</strain>
    </source>
</reference>
<reference evidence="1" key="1">
    <citation type="journal article" date="2023" name="Mol. Phylogenet. Evol.">
        <title>Genome-scale phylogeny and comparative genomics of the fungal order Sordariales.</title>
        <authorList>
            <person name="Hensen N."/>
            <person name="Bonometti L."/>
            <person name="Westerberg I."/>
            <person name="Brannstrom I.O."/>
            <person name="Guillou S."/>
            <person name="Cros-Aarteil S."/>
            <person name="Calhoun S."/>
            <person name="Haridas S."/>
            <person name="Kuo A."/>
            <person name="Mondo S."/>
            <person name="Pangilinan J."/>
            <person name="Riley R."/>
            <person name="LaButti K."/>
            <person name="Andreopoulos B."/>
            <person name="Lipzen A."/>
            <person name="Chen C."/>
            <person name="Yan M."/>
            <person name="Daum C."/>
            <person name="Ng V."/>
            <person name="Clum A."/>
            <person name="Steindorff A."/>
            <person name="Ohm R.A."/>
            <person name="Martin F."/>
            <person name="Silar P."/>
            <person name="Natvig D.O."/>
            <person name="Lalanne C."/>
            <person name="Gautier V."/>
            <person name="Ament-Velasquez S.L."/>
            <person name="Kruys A."/>
            <person name="Hutchinson M.I."/>
            <person name="Powell A.J."/>
            <person name="Barry K."/>
            <person name="Miller A.N."/>
            <person name="Grigoriev I.V."/>
            <person name="Debuchy R."/>
            <person name="Gladieux P."/>
            <person name="Hiltunen Thoren M."/>
            <person name="Johannesson H."/>
        </authorList>
    </citation>
    <scope>NUCLEOTIDE SEQUENCE</scope>
    <source>
        <strain evidence="1">FGSC 1904</strain>
    </source>
</reference>
<protein>
    <submittedName>
        <fullName evidence="1">Uncharacterized protein</fullName>
    </submittedName>
</protein>
<comment type="caution">
    <text evidence="1">The sequence shown here is derived from an EMBL/GenBank/DDBJ whole genome shotgun (WGS) entry which is preliminary data.</text>
</comment>
<proteinExistence type="predicted"/>
<evidence type="ECO:0000313" key="1">
    <source>
        <dbReference type="EMBL" id="KAK3395630.1"/>
    </source>
</evidence>
<organism evidence="1 2">
    <name type="scientific">Sordaria brevicollis</name>
    <dbReference type="NCBI Taxonomy" id="83679"/>
    <lineage>
        <taxon>Eukaryota</taxon>
        <taxon>Fungi</taxon>
        <taxon>Dikarya</taxon>
        <taxon>Ascomycota</taxon>
        <taxon>Pezizomycotina</taxon>
        <taxon>Sordariomycetes</taxon>
        <taxon>Sordariomycetidae</taxon>
        <taxon>Sordariales</taxon>
        <taxon>Sordariaceae</taxon>
        <taxon>Sordaria</taxon>
    </lineage>
</organism>
<dbReference type="EMBL" id="JAUTDP010000010">
    <property type="protein sequence ID" value="KAK3395630.1"/>
    <property type="molecule type" value="Genomic_DNA"/>
</dbReference>
<name>A0AAE0P985_SORBR</name>
<dbReference type="Proteomes" id="UP001281003">
    <property type="component" value="Unassembled WGS sequence"/>
</dbReference>
<dbReference type="AlphaFoldDB" id="A0AAE0P985"/>
<evidence type="ECO:0000313" key="2">
    <source>
        <dbReference type="Proteomes" id="UP001281003"/>
    </source>
</evidence>
<keyword evidence="2" id="KW-1185">Reference proteome</keyword>
<sequence>MELCLTTLLLTPIRIQSVTGLLRVKSVIGPTSAWTDGRPISRGTKIVCCVLSKLPTNEPLLRMDGCVASSVLSVRCPATKI</sequence>
<accession>A0AAE0P985</accession>